<dbReference type="SUPFAM" id="SSF49265">
    <property type="entry name" value="Fibronectin type III"/>
    <property type="match status" value="1"/>
</dbReference>
<dbReference type="Pfam" id="PF17963">
    <property type="entry name" value="Big_9"/>
    <property type="match status" value="2"/>
</dbReference>
<dbReference type="PANTHER" id="PTHR46513:SF13">
    <property type="entry name" value="EGF-LIKE DOMAIN-CONTAINING PROTEIN"/>
    <property type="match status" value="1"/>
</dbReference>
<dbReference type="RefSeq" id="WP_283410499.1">
    <property type="nucleotide sequence ID" value="NZ_FXUF01000017.1"/>
</dbReference>
<dbReference type="InterPro" id="IPR003961">
    <property type="entry name" value="FN3_dom"/>
</dbReference>
<dbReference type="InterPro" id="IPR013783">
    <property type="entry name" value="Ig-like_fold"/>
</dbReference>
<feature type="domain" description="SLH" evidence="3">
    <location>
        <begin position="148"/>
        <end position="211"/>
    </location>
</feature>
<gene>
    <name evidence="4" type="ORF">SAMN06296020_1174</name>
</gene>
<dbReference type="SUPFAM" id="SSF49373">
    <property type="entry name" value="Invasin/intimin cell-adhesion fragments"/>
    <property type="match status" value="1"/>
</dbReference>
<accession>A0AA46AKB9</accession>
<dbReference type="Gene3D" id="2.40.10.500">
    <property type="match status" value="1"/>
</dbReference>
<reference evidence="4" key="1">
    <citation type="submission" date="2017-05" db="EMBL/GenBank/DDBJ databases">
        <authorList>
            <person name="Varghese N."/>
            <person name="Submissions S."/>
        </authorList>
    </citation>
    <scope>NUCLEOTIDE SEQUENCE</scope>
    <source>
        <strain evidence="4">Su22</strain>
    </source>
</reference>
<dbReference type="Pfam" id="PF00395">
    <property type="entry name" value="SLH"/>
    <property type="match status" value="2"/>
</dbReference>
<keyword evidence="1" id="KW-0677">Repeat</keyword>
<evidence type="ECO:0000256" key="2">
    <source>
        <dbReference type="SAM" id="MobiDB-lite"/>
    </source>
</evidence>
<organism evidence="4 5">
    <name type="scientific">Anoxynatronum buryatiense</name>
    <dbReference type="NCBI Taxonomy" id="489973"/>
    <lineage>
        <taxon>Bacteria</taxon>
        <taxon>Bacillati</taxon>
        <taxon>Bacillota</taxon>
        <taxon>Clostridia</taxon>
        <taxon>Eubacteriales</taxon>
        <taxon>Clostridiaceae</taxon>
        <taxon>Anoxynatronum</taxon>
    </lineage>
</organism>
<dbReference type="PROSITE" id="PS51120">
    <property type="entry name" value="LDLRB"/>
    <property type="match status" value="2"/>
</dbReference>
<dbReference type="PANTHER" id="PTHR46513">
    <property type="entry name" value="VITELLOGENIN RECEPTOR-LIKE PROTEIN-RELATED-RELATED"/>
    <property type="match status" value="1"/>
</dbReference>
<proteinExistence type="predicted"/>
<dbReference type="SMART" id="SM00060">
    <property type="entry name" value="FN3"/>
    <property type="match status" value="1"/>
</dbReference>
<sequence length="1129" mass="119858">MNSKTKKILAMILIVVMIFPTVVFGEGNSKDDLQGHWAEKNMRQWIAGGWMKGYPDGSYRPDGKITRAEFITLINKLYGYDATTEENYEDIEKESWYHQATAIAKHNKYFDWYKEDKLYPNQPITRQEAAAVITQILKLNASEDLTAIEGFNDKETVPTWSRSYMDAVVKGGYVSGYPDATLRPAGDITRAEVVVMLDKVVGELISRKGIYGTAEETKTIKGNVTISAQQAALKNMVIEGDLILAAAIGDGDVTLENITVKGKTIVYGGGPNSIILIDFNGSQIIIDLPDNSAVRLVAYGDTHVGEVVAYSDAILEEAQSLTEDGFTTINIYQGATITLIGAFESVNVGAGNATLHMQTGSINTLVVEEAAADAMINLSNGTTVTHLNIHAPTQVTGSGNIETAQINSNDVMIAPVPSIINIGEGITSRVGGKTVNRSTTITTTITTGGGGSGGNSGNNSGGGNSGGDSGTPDDNGGGSIPNNPPKVVQPVQDINNAALGIQLTVDLRNTFEDKDGDPLIISTNLGKVENGIWSYTPTASGTMTVVITAADGKGGSATTTFKVTVTAVTDPTNNPPTVTSTVYAISDAFVGIEIMVDLSNVFEDIDGDPLTLSANVGTIDNEVWRYTPTIAEARTVVITATDGRGGSATTSFLVTTLTIEITEIIVTSAGDITEIEEGNTLQMRAAVSPANASNQEILWSVDAMTGTATIDEDGLLTATTAGTVNVRATAKHHSSVTGSKIITIHPDNTPPAPGDGGMLTISEVKTNGMKLSWTKAADDKTAVSQLEYAAYHSETNNISTVAEMEANGTPAGDYTADIDSIVISGLEADTHYYVNVIVRDQSGNKAAYTMTSEKTFEYELYYASYTENAIEKLGITTGEKTTVVSQVDDSPYSGPQAITVAGGRVYWAGQDSQKIESANLNGSDRRTLVNTGISNVTGIAVDPINGWVYWGDYGNNAIKRANIDGTEVSTIISQADTSTATYKGPFALAISGDKLYWVGDSSLVIERSHLDGSERETVIATTGSPQSVDTIAIDQSNGKVYWSDYHNNQINNANLDGTGKEAVVSTADEGSSYPGVKRIAITKERLYWITDSTGTIYSSKLDGSDRKLFWTPSSSSVIKGFVIVDPGQL</sequence>
<dbReference type="EMBL" id="FXUF01000017">
    <property type="protein sequence ID" value="SMP68448.1"/>
    <property type="molecule type" value="Genomic_DNA"/>
</dbReference>
<dbReference type="InterPro" id="IPR003343">
    <property type="entry name" value="Big_2"/>
</dbReference>
<feature type="domain" description="SLH" evidence="3">
    <location>
        <begin position="89"/>
        <end position="147"/>
    </location>
</feature>
<dbReference type="InterPro" id="IPR001119">
    <property type="entry name" value="SLH_dom"/>
</dbReference>
<dbReference type="InterPro" id="IPR000033">
    <property type="entry name" value="LDLR_classB_rpt"/>
</dbReference>
<feature type="region of interest" description="Disordered" evidence="2">
    <location>
        <begin position="431"/>
        <end position="489"/>
    </location>
</feature>
<evidence type="ECO:0000313" key="4">
    <source>
        <dbReference type="EMBL" id="SMP68448.1"/>
    </source>
</evidence>
<dbReference type="Pfam" id="PF02368">
    <property type="entry name" value="Big_2"/>
    <property type="match status" value="1"/>
</dbReference>
<name>A0AA46AKB9_9CLOT</name>
<comment type="caution">
    <text evidence="4">The sequence shown here is derived from an EMBL/GenBank/DDBJ whole genome shotgun (WGS) entry which is preliminary data.</text>
</comment>
<dbReference type="InterPro" id="IPR011042">
    <property type="entry name" value="6-blade_b-propeller_TolB-like"/>
</dbReference>
<feature type="domain" description="SLH" evidence="3">
    <location>
        <begin position="25"/>
        <end position="88"/>
    </location>
</feature>
<evidence type="ECO:0000313" key="5">
    <source>
        <dbReference type="Proteomes" id="UP001158066"/>
    </source>
</evidence>
<dbReference type="Gene3D" id="2.120.10.30">
    <property type="entry name" value="TolB, C-terminal domain"/>
    <property type="match status" value="1"/>
</dbReference>
<protein>
    <submittedName>
        <fullName evidence="4">S-layer homology domain-containing protein</fullName>
    </submittedName>
</protein>
<evidence type="ECO:0000259" key="3">
    <source>
        <dbReference type="PROSITE" id="PS51272"/>
    </source>
</evidence>
<feature type="compositionally biased region" description="Gly residues" evidence="2">
    <location>
        <begin position="447"/>
        <end position="479"/>
    </location>
</feature>
<dbReference type="PROSITE" id="PS51272">
    <property type="entry name" value="SLH"/>
    <property type="match status" value="3"/>
</dbReference>
<evidence type="ECO:0000256" key="1">
    <source>
        <dbReference type="ARBA" id="ARBA00022737"/>
    </source>
</evidence>
<dbReference type="Gene3D" id="2.60.40.10">
    <property type="entry name" value="Immunoglobulins"/>
    <property type="match status" value="2"/>
</dbReference>
<dbReference type="Pfam" id="PF00058">
    <property type="entry name" value="Ldl_recept_b"/>
    <property type="match status" value="1"/>
</dbReference>
<dbReference type="SMART" id="SM00135">
    <property type="entry name" value="LY"/>
    <property type="match status" value="5"/>
</dbReference>
<dbReference type="InterPro" id="IPR008964">
    <property type="entry name" value="Invasin/intimin_cell_adhesion"/>
</dbReference>
<dbReference type="SMART" id="SM00635">
    <property type="entry name" value="BID_2"/>
    <property type="match status" value="1"/>
</dbReference>
<dbReference type="AlphaFoldDB" id="A0AA46AKB9"/>
<dbReference type="CDD" id="cd00063">
    <property type="entry name" value="FN3"/>
    <property type="match status" value="1"/>
</dbReference>
<dbReference type="Gene3D" id="2.60.40.1080">
    <property type="match status" value="1"/>
</dbReference>
<dbReference type="Proteomes" id="UP001158066">
    <property type="component" value="Unassembled WGS sequence"/>
</dbReference>
<dbReference type="InterPro" id="IPR050778">
    <property type="entry name" value="Cueball_EGF_LRP_Nidogen"/>
</dbReference>
<keyword evidence="5" id="KW-1185">Reference proteome</keyword>
<dbReference type="InterPro" id="IPR036116">
    <property type="entry name" value="FN3_sf"/>
</dbReference>
<dbReference type="SUPFAM" id="SSF63825">
    <property type="entry name" value="YWTD domain"/>
    <property type="match status" value="1"/>
</dbReference>